<accession>B9F9D4</accession>
<name>B9F9D4_ORYSJ</name>
<organism evidence="2">
    <name type="scientific">Oryza sativa subsp. japonica</name>
    <name type="common">Rice</name>
    <dbReference type="NCBI Taxonomy" id="39947"/>
    <lineage>
        <taxon>Eukaryota</taxon>
        <taxon>Viridiplantae</taxon>
        <taxon>Streptophyta</taxon>
        <taxon>Embryophyta</taxon>
        <taxon>Tracheophyta</taxon>
        <taxon>Spermatophyta</taxon>
        <taxon>Magnoliopsida</taxon>
        <taxon>Liliopsida</taxon>
        <taxon>Poales</taxon>
        <taxon>Poaceae</taxon>
        <taxon>BOP clade</taxon>
        <taxon>Oryzoideae</taxon>
        <taxon>Oryzeae</taxon>
        <taxon>Oryzinae</taxon>
        <taxon>Oryza</taxon>
        <taxon>Oryza sativa</taxon>
    </lineage>
</organism>
<dbReference type="EMBL" id="CM000140">
    <property type="protein sequence ID" value="EEE59382.1"/>
    <property type="molecule type" value="Genomic_DNA"/>
</dbReference>
<evidence type="ECO:0000313" key="2">
    <source>
        <dbReference type="EMBL" id="EEE59382.1"/>
    </source>
</evidence>
<dbReference type="AlphaFoldDB" id="B9F9D4"/>
<reference evidence="2" key="1">
    <citation type="journal article" date="2005" name="PLoS Biol.">
        <title>The genomes of Oryza sativa: a history of duplications.</title>
        <authorList>
            <person name="Yu J."/>
            <person name="Wang J."/>
            <person name="Lin W."/>
            <person name="Li S."/>
            <person name="Li H."/>
            <person name="Zhou J."/>
            <person name="Ni P."/>
            <person name="Dong W."/>
            <person name="Hu S."/>
            <person name="Zeng C."/>
            <person name="Zhang J."/>
            <person name="Zhang Y."/>
            <person name="Li R."/>
            <person name="Xu Z."/>
            <person name="Li S."/>
            <person name="Li X."/>
            <person name="Zheng H."/>
            <person name="Cong L."/>
            <person name="Lin L."/>
            <person name="Yin J."/>
            <person name="Geng J."/>
            <person name="Li G."/>
            <person name="Shi J."/>
            <person name="Liu J."/>
            <person name="Lv H."/>
            <person name="Li J."/>
            <person name="Wang J."/>
            <person name="Deng Y."/>
            <person name="Ran L."/>
            <person name="Shi X."/>
            <person name="Wang X."/>
            <person name="Wu Q."/>
            <person name="Li C."/>
            <person name="Ren X."/>
            <person name="Wang J."/>
            <person name="Wang X."/>
            <person name="Li D."/>
            <person name="Liu D."/>
            <person name="Zhang X."/>
            <person name="Ji Z."/>
            <person name="Zhao W."/>
            <person name="Sun Y."/>
            <person name="Zhang Z."/>
            <person name="Bao J."/>
            <person name="Han Y."/>
            <person name="Dong L."/>
            <person name="Ji J."/>
            <person name="Chen P."/>
            <person name="Wu S."/>
            <person name="Liu J."/>
            <person name="Xiao Y."/>
            <person name="Bu D."/>
            <person name="Tan J."/>
            <person name="Yang L."/>
            <person name="Ye C."/>
            <person name="Zhang J."/>
            <person name="Xu J."/>
            <person name="Zhou Y."/>
            <person name="Yu Y."/>
            <person name="Zhang B."/>
            <person name="Zhuang S."/>
            <person name="Wei H."/>
            <person name="Liu B."/>
            <person name="Lei M."/>
            <person name="Yu H."/>
            <person name="Li Y."/>
            <person name="Xu H."/>
            <person name="Wei S."/>
            <person name="He X."/>
            <person name="Fang L."/>
            <person name="Zhang Z."/>
            <person name="Zhang Y."/>
            <person name="Huang X."/>
            <person name="Su Z."/>
            <person name="Tong W."/>
            <person name="Li J."/>
            <person name="Tong Z."/>
            <person name="Li S."/>
            <person name="Ye J."/>
            <person name="Wang L."/>
            <person name="Fang L."/>
            <person name="Lei T."/>
            <person name="Chen C."/>
            <person name="Chen H."/>
            <person name="Xu Z."/>
            <person name="Li H."/>
            <person name="Huang H."/>
            <person name="Zhang F."/>
            <person name="Xu H."/>
            <person name="Li N."/>
            <person name="Zhao C."/>
            <person name="Li S."/>
            <person name="Dong L."/>
            <person name="Huang Y."/>
            <person name="Li L."/>
            <person name="Xi Y."/>
            <person name="Qi Q."/>
            <person name="Li W."/>
            <person name="Zhang B."/>
            <person name="Hu W."/>
            <person name="Zhang Y."/>
            <person name="Tian X."/>
            <person name="Jiao Y."/>
            <person name="Liang X."/>
            <person name="Jin J."/>
            <person name="Gao L."/>
            <person name="Zheng W."/>
            <person name="Hao B."/>
            <person name="Liu S."/>
            <person name="Wang W."/>
            <person name="Yuan L."/>
            <person name="Cao M."/>
            <person name="McDermott J."/>
            <person name="Samudrala R."/>
            <person name="Wang J."/>
            <person name="Wong G.K."/>
            <person name="Yang H."/>
        </authorList>
    </citation>
    <scope>NUCLEOTIDE SEQUENCE [LARGE SCALE GENOMIC DNA]</scope>
</reference>
<dbReference type="Proteomes" id="UP000007752">
    <property type="component" value="Chromosome 3"/>
</dbReference>
<reference evidence="2" key="2">
    <citation type="submission" date="2008-12" db="EMBL/GenBank/DDBJ databases">
        <title>Improved gene annotation of the rice (Oryza sativa) genomes.</title>
        <authorList>
            <person name="Wang J."/>
            <person name="Li R."/>
            <person name="Fan W."/>
            <person name="Huang Q."/>
            <person name="Zhang J."/>
            <person name="Zhou Y."/>
            <person name="Hu Y."/>
            <person name="Zi S."/>
            <person name="Li J."/>
            <person name="Ni P."/>
            <person name="Zheng H."/>
            <person name="Zhang Y."/>
            <person name="Zhao M."/>
            <person name="Hao Q."/>
            <person name="McDermott J."/>
            <person name="Samudrala R."/>
            <person name="Kristiansen K."/>
            <person name="Wong G.K.-S."/>
        </authorList>
    </citation>
    <scope>NUCLEOTIDE SEQUENCE</scope>
</reference>
<gene>
    <name evidence="2" type="ORF">OsJ_11498</name>
</gene>
<sequence length="147" mass="16065">MAGGDQRGDSPSSHELSGRLEGILADGEAPWARRACKAAALEVRLLAPIAAPAIVVYVPNNVLSISTQIFCGHLGNLELAASSLGNNGIQIFAYGLMWRIRSLSASLLPHMCLPSVRREVKEEKKERRRDLRSLRLSLPPPEQKRSD</sequence>
<protein>
    <recommendedName>
        <fullName evidence="3">Protein DETOXIFICATION</fullName>
    </recommendedName>
</protein>
<feature type="region of interest" description="Disordered" evidence="1">
    <location>
        <begin position="121"/>
        <end position="147"/>
    </location>
</feature>
<evidence type="ECO:0000256" key="1">
    <source>
        <dbReference type="SAM" id="MobiDB-lite"/>
    </source>
</evidence>
<evidence type="ECO:0008006" key="3">
    <source>
        <dbReference type="Google" id="ProtNLM"/>
    </source>
</evidence>
<feature type="compositionally biased region" description="Basic and acidic residues" evidence="1">
    <location>
        <begin position="121"/>
        <end position="133"/>
    </location>
</feature>
<proteinExistence type="predicted"/>